<dbReference type="EMBL" id="JBHTIH010000004">
    <property type="protein sequence ID" value="MFD0739855.1"/>
    <property type="molecule type" value="Genomic_DNA"/>
</dbReference>
<name>A0ABW2YQB1_9GAMM</name>
<protein>
    <submittedName>
        <fullName evidence="1">NHLP-related RiPP peptide</fullName>
    </submittedName>
</protein>
<gene>
    <name evidence="1" type="ORF">ACFQZQ_11230</name>
</gene>
<dbReference type="NCBIfam" id="TIGR04509">
    <property type="entry name" value="mod_pep_NH_fam"/>
    <property type="match status" value="1"/>
</dbReference>
<organism evidence="1 2">
    <name type="scientific">Lysobacter koreensis</name>
    <dbReference type="NCBI Taxonomy" id="266122"/>
    <lineage>
        <taxon>Bacteria</taxon>
        <taxon>Pseudomonadati</taxon>
        <taxon>Pseudomonadota</taxon>
        <taxon>Gammaproteobacteria</taxon>
        <taxon>Lysobacterales</taxon>
        <taxon>Lysobacteraceae</taxon>
        <taxon>Lysobacter</taxon>
    </lineage>
</organism>
<accession>A0ABW2YQB1</accession>
<dbReference type="Proteomes" id="UP001597090">
    <property type="component" value="Unassembled WGS sequence"/>
</dbReference>
<evidence type="ECO:0000313" key="1">
    <source>
        <dbReference type="EMBL" id="MFD0739855.1"/>
    </source>
</evidence>
<proteinExistence type="predicted"/>
<comment type="caution">
    <text evidence="1">The sequence shown here is derived from an EMBL/GenBank/DDBJ whole genome shotgun (WGS) entry which is preliminary data.</text>
</comment>
<dbReference type="InterPro" id="IPR030976">
    <property type="entry name" value="Mod_pep_NH_fam"/>
</dbReference>
<evidence type="ECO:0000313" key="2">
    <source>
        <dbReference type="Proteomes" id="UP001597090"/>
    </source>
</evidence>
<reference evidence="2" key="1">
    <citation type="journal article" date="2019" name="Int. J. Syst. Evol. Microbiol.">
        <title>The Global Catalogue of Microorganisms (GCM) 10K type strain sequencing project: providing services to taxonomists for standard genome sequencing and annotation.</title>
        <authorList>
            <consortium name="The Broad Institute Genomics Platform"/>
            <consortium name="The Broad Institute Genome Sequencing Center for Infectious Disease"/>
            <person name="Wu L."/>
            <person name="Ma J."/>
        </authorList>
    </citation>
    <scope>NUCLEOTIDE SEQUENCE [LARGE SCALE GENOMIC DNA]</scope>
    <source>
        <strain evidence="2">CCUG 55491</strain>
    </source>
</reference>
<dbReference type="RefSeq" id="WP_386812882.1">
    <property type="nucleotide sequence ID" value="NZ_JBHTIH010000004.1"/>
</dbReference>
<keyword evidence="2" id="KW-1185">Reference proteome</keyword>
<sequence length="103" mass="11172">MAKTKAIPFNAKTADKLLDLLSTDSEFRRLFKRNPIAGLAYVGYPPAKEAMALMACAAVDSLGSKKEIAAARDQLKDYLVSSQALTNPHCFVAGKIEKALSRK</sequence>